<evidence type="ECO:0000313" key="5">
    <source>
        <dbReference type="Proteomes" id="UP001375240"/>
    </source>
</evidence>
<dbReference type="Gene3D" id="1.10.630.10">
    <property type="entry name" value="Cytochrome P450"/>
    <property type="match status" value="1"/>
</dbReference>
<gene>
    <name evidence="4" type="ORF">TWF696_006677</name>
</gene>
<dbReference type="Proteomes" id="UP001375240">
    <property type="component" value="Unassembled WGS sequence"/>
</dbReference>
<reference evidence="4 5" key="1">
    <citation type="submission" date="2019-10" db="EMBL/GenBank/DDBJ databases">
        <authorList>
            <person name="Palmer J.M."/>
        </authorList>
    </citation>
    <scope>NUCLEOTIDE SEQUENCE [LARGE SCALE GENOMIC DNA]</scope>
    <source>
        <strain evidence="4 5">TWF696</strain>
    </source>
</reference>
<keyword evidence="3" id="KW-0472">Membrane</keyword>
<comment type="caution">
    <text evidence="4">The sequence shown here is derived from an EMBL/GenBank/DDBJ whole genome shotgun (WGS) entry which is preliminary data.</text>
</comment>
<evidence type="ECO:0000313" key="4">
    <source>
        <dbReference type="EMBL" id="KAK6346553.1"/>
    </source>
</evidence>
<dbReference type="InterPro" id="IPR001128">
    <property type="entry name" value="Cyt_P450"/>
</dbReference>
<dbReference type="PRINTS" id="PR00385">
    <property type="entry name" value="P450"/>
</dbReference>
<comment type="similarity">
    <text evidence="1">Belongs to the cytochrome P450 family.</text>
</comment>
<dbReference type="GO" id="GO:0020037">
    <property type="term" value="F:heme binding"/>
    <property type="evidence" value="ECO:0007669"/>
    <property type="project" value="InterPro"/>
</dbReference>
<keyword evidence="3" id="KW-0812">Transmembrane</keyword>
<keyword evidence="2" id="KW-0408">Iron</keyword>
<accession>A0AAV9UPJ9</accession>
<dbReference type="GO" id="GO:0004497">
    <property type="term" value="F:monooxygenase activity"/>
    <property type="evidence" value="ECO:0007669"/>
    <property type="project" value="InterPro"/>
</dbReference>
<dbReference type="Pfam" id="PF00067">
    <property type="entry name" value="p450"/>
    <property type="match status" value="1"/>
</dbReference>
<comment type="cofactor">
    <cofactor evidence="2">
        <name>heme</name>
        <dbReference type="ChEBI" id="CHEBI:30413"/>
    </cofactor>
</comment>
<keyword evidence="5" id="KW-1185">Reference proteome</keyword>
<feature type="binding site" description="axial binding residue" evidence="2">
    <location>
        <position position="481"/>
    </location>
    <ligand>
        <name>heme</name>
        <dbReference type="ChEBI" id="CHEBI:30413"/>
    </ligand>
    <ligandPart>
        <name>Fe</name>
        <dbReference type="ChEBI" id="CHEBI:18248"/>
    </ligandPart>
</feature>
<sequence length="539" mass="60436">MFQQTVILSLAESYLLVRFSYLSAVSQSTAVQFLVGAVSLLLLQSALYGLYHWLIYPAWFSPLLGLPEPKAPSFWNGHGADIVKARTGDPHKAWMKEIPNDGLILYKGIMNRERLMPTNPKVLAEVLTSKSYTFVKPRLFQFSLARLLGNGLLMAEGDEHKRQRKILTPAFHPRHLRSLFPLFWSKSVEMVRLISAEIEKAEVENPVIEFNSWSSRCTLDIIGKAAAGVDFNAMVDPTGHMLQVYRKVFQPSDGQMWIGILNMFMPPWFMRSIPAPAVREIAAARAVIMKICEDIIRTKKIQMAEKQEMHPDILSIMMEDGSLSDEEMKNQLMTFMAAGHETTAAAVSWTCYELARNPEIAERLRQAIREAIPGGLDDPNVTMDTIDNIRYLRNFCNEILRFHPPVPLTLREAGKDATLNGHFIPENTAIMLVPAAINTSPEFWGPDAGDFNPDRWDKEGGAGGCTSNYANMTFLMGPRSCIGQKFSIEEFRALTACLAGAFAFEEETKDMEISVRGGITQRPVHNGGLPLKTRIVPGW</sequence>
<dbReference type="PRINTS" id="PR00463">
    <property type="entry name" value="EP450I"/>
</dbReference>
<dbReference type="GO" id="GO:0005506">
    <property type="term" value="F:iron ion binding"/>
    <property type="evidence" value="ECO:0007669"/>
    <property type="project" value="InterPro"/>
</dbReference>
<keyword evidence="2" id="KW-0349">Heme</keyword>
<proteinExistence type="inferred from homology"/>
<dbReference type="AlphaFoldDB" id="A0AAV9UPJ9"/>
<protein>
    <recommendedName>
        <fullName evidence="6">Cytochrome P450</fullName>
    </recommendedName>
</protein>
<dbReference type="SUPFAM" id="SSF48264">
    <property type="entry name" value="Cytochrome P450"/>
    <property type="match status" value="1"/>
</dbReference>
<name>A0AAV9UPJ9_9PEZI</name>
<dbReference type="InterPro" id="IPR002401">
    <property type="entry name" value="Cyt_P450_E_grp-I"/>
</dbReference>
<evidence type="ECO:0000256" key="1">
    <source>
        <dbReference type="ARBA" id="ARBA00010617"/>
    </source>
</evidence>
<evidence type="ECO:0000256" key="2">
    <source>
        <dbReference type="PIRSR" id="PIRSR602401-1"/>
    </source>
</evidence>
<keyword evidence="3" id="KW-1133">Transmembrane helix</keyword>
<evidence type="ECO:0008006" key="6">
    <source>
        <dbReference type="Google" id="ProtNLM"/>
    </source>
</evidence>
<dbReference type="EMBL" id="JAVHNQ010000005">
    <property type="protein sequence ID" value="KAK6346553.1"/>
    <property type="molecule type" value="Genomic_DNA"/>
</dbReference>
<dbReference type="InterPro" id="IPR050121">
    <property type="entry name" value="Cytochrome_P450_monoxygenase"/>
</dbReference>
<evidence type="ECO:0000256" key="3">
    <source>
        <dbReference type="SAM" id="Phobius"/>
    </source>
</evidence>
<dbReference type="PANTHER" id="PTHR24305">
    <property type="entry name" value="CYTOCHROME P450"/>
    <property type="match status" value="1"/>
</dbReference>
<dbReference type="InterPro" id="IPR036396">
    <property type="entry name" value="Cyt_P450_sf"/>
</dbReference>
<dbReference type="PANTHER" id="PTHR24305:SF166">
    <property type="entry name" value="CYTOCHROME P450 12A4, MITOCHONDRIAL-RELATED"/>
    <property type="match status" value="1"/>
</dbReference>
<dbReference type="GO" id="GO:0016705">
    <property type="term" value="F:oxidoreductase activity, acting on paired donors, with incorporation or reduction of molecular oxygen"/>
    <property type="evidence" value="ECO:0007669"/>
    <property type="project" value="InterPro"/>
</dbReference>
<organism evidence="4 5">
    <name type="scientific">Orbilia brochopaga</name>
    <dbReference type="NCBI Taxonomy" id="3140254"/>
    <lineage>
        <taxon>Eukaryota</taxon>
        <taxon>Fungi</taxon>
        <taxon>Dikarya</taxon>
        <taxon>Ascomycota</taxon>
        <taxon>Pezizomycotina</taxon>
        <taxon>Orbiliomycetes</taxon>
        <taxon>Orbiliales</taxon>
        <taxon>Orbiliaceae</taxon>
        <taxon>Orbilia</taxon>
    </lineage>
</organism>
<keyword evidence="2" id="KW-0479">Metal-binding</keyword>
<dbReference type="CDD" id="cd11069">
    <property type="entry name" value="CYP_FUM15-like"/>
    <property type="match status" value="1"/>
</dbReference>
<feature type="transmembrane region" description="Helical" evidence="3">
    <location>
        <begin position="30"/>
        <end position="51"/>
    </location>
</feature>